<dbReference type="RefSeq" id="WP_148870436.1">
    <property type="nucleotide sequence ID" value="NZ_VNIA01000003.1"/>
</dbReference>
<keyword evidence="1" id="KW-0175">Coiled coil</keyword>
<dbReference type="PANTHER" id="PTHR33371:SF4">
    <property type="entry name" value="INTERMEMBRANE PHOSPHOLIPID TRANSPORT SYSTEM BINDING PROTEIN MLAD"/>
    <property type="match status" value="1"/>
</dbReference>
<evidence type="ECO:0000313" key="5">
    <source>
        <dbReference type="EMBL" id="TYP98104.1"/>
    </source>
</evidence>
<evidence type="ECO:0000256" key="2">
    <source>
        <dbReference type="SAM" id="MobiDB-lite"/>
    </source>
</evidence>
<keyword evidence="6" id="KW-1185">Reference proteome</keyword>
<evidence type="ECO:0000256" key="3">
    <source>
        <dbReference type="SAM" id="Phobius"/>
    </source>
</evidence>
<accession>A0A5S5DR05</accession>
<keyword evidence="3" id="KW-0812">Transmembrane</keyword>
<reference evidence="5 6" key="1">
    <citation type="submission" date="2019-07" db="EMBL/GenBank/DDBJ databases">
        <title>Genomic Encyclopedia of Type Strains, Phase IV (KMG-IV): sequencing the most valuable type-strain genomes for metagenomic binning, comparative biology and taxonomic classification.</title>
        <authorList>
            <person name="Goeker M."/>
        </authorList>
    </citation>
    <scope>NUCLEOTIDE SEQUENCE [LARGE SCALE GENOMIC DNA]</scope>
    <source>
        <strain evidence="5 6">DSM 18961</strain>
    </source>
</reference>
<gene>
    <name evidence="5" type="ORF">C7447_103274</name>
</gene>
<evidence type="ECO:0000259" key="4">
    <source>
        <dbReference type="Pfam" id="PF02470"/>
    </source>
</evidence>
<dbReference type="PANTHER" id="PTHR33371">
    <property type="entry name" value="INTERMEMBRANE PHOSPHOLIPID TRANSPORT SYSTEM BINDING PROTEIN MLAD-RELATED"/>
    <property type="match status" value="1"/>
</dbReference>
<sequence length="325" mass="35786">MSKELKTGIISVLIIALGIWGYNFLKGQNLFSPSSRHFYVEYNNINGLNEASVVTINGLQVGKVEKISFNPKTDKKGHLLVRVSIENNFRFSKNSIAKIYPAGLMGGQNLAIIPSYEGEDAVSGDYLKGEIELGIFDSVGEKLNPIQGKLDNVLVGADSLLIGLNKVLDEKSRKSLNRSIIGLESTVNGVRKTLASVNSLLENNKSNLDATLSNTKKITENFSKVSEDLTKANLGETVEKLETTLKNVNALLANVKDGKGTLGKLITDEKMYTNLTNASKEMEELLREMKLNPKRFVHFSLFGKKPKPYSEENNNSNISNSQVKD</sequence>
<keyword evidence="3" id="KW-1133">Transmembrane helix</keyword>
<dbReference type="InterPro" id="IPR052336">
    <property type="entry name" value="MlaD_Phospholipid_Transporter"/>
</dbReference>
<feature type="coiled-coil region" evidence="1">
    <location>
        <begin position="231"/>
        <end position="292"/>
    </location>
</feature>
<keyword evidence="3" id="KW-0472">Membrane</keyword>
<comment type="caution">
    <text evidence="5">The sequence shown here is derived from an EMBL/GenBank/DDBJ whole genome shotgun (WGS) entry which is preliminary data.</text>
</comment>
<dbReference type="Pfam" id="PF02470">
    <property type="entry name" value="MlaD"/>
    <property type="match status" value="1"/>
</dbReference>
<evidence type="ECO:0000256" key="1">
    <source>
        <dbReference type="SAM" id="Coils"/>
    </source>
</evidence>
<dbReference type="Proteomes" id="UP000323136">
    <property type="component" value="Unassembled WGS sequence"/>
</dbReference>
<feature type="region of interest" description="Disordered" evidence="2">
    <location>
        <begin position="306"/>
        <end position="325"/>
    </location>
</feature>
<evidence type="ECO:0000313" key="6">
    <source>
        <dbReference type="Proteomes" id="UP000323136"/>
    </source>
</evidence>
<dbReference type="OrthoDB" id="9769132at2"/>
<feature type="transmembrane region" description="Helical" evidence="3">
    <location>
        <begin position="7"/>
        <end position="25"/>
    </location>
</feature>
<protein>
    <submittedName>
        <fullName evidence="5">Phospholipid/cholesterol/gamma-HCH transport system substrate-binding protein</fullName>
    </submittedName>
</protein>
<name>A0A5S5DR05_9FLAO</name>
<dbReference type="InterPro" id="IPR003399">
    <property type="entry name" value="Mce/MlaD"/>
</dbReference>
<feature type="compositionally biased region" description="Low complexity" evidence="2">
    <location>
        <begin position="311"/>
        <end position="325"/>
    </location>
</feature>
<dbReference type="EMBL" id="VNIA01000003">
    <property type="protein sequence ID" value="TYP98104.1"/>
    <property type="molecule type" value="Genomic_DNA"/>
</dbReference>
<proteinExistence type="predicted"/>
<dbReference type="AlphaFoldDB" id="A0A5S5DR05"/>
<feature type="domain" description="Mce/MlaD" evidence="4">
    <location>
        <begin position="36"/>
        <end position="114"/>
    </location>
</feature>
<organism evidence="5 6">
    <name type="scientific">Tenacibaculum adriaticum</name>
    <dbReference type="NCBI Taxonomy" id="413713"/>
    <lineage>
        <taxon>Bacteria</taxon>
        <taxon>Pseudomonadati</taxon>
        <taxon>Bacteroidota</taxon>
        <taxon>Flavobacteriia</taxon>
        <taxon>Flavobacteriales</taxon>
        <taxon>Flavobacteriaceae</taxon>
        <taxon>Tenacibaculum</taxon>
    </lineage>
</organism>